<proteinExistence type="predicted"/>
<dbReference type="GO" id="GO:0036258">
    <property type="term" value="P:multivesicular body assembly"/>
    <property type="evidence" value="ECO:0007669"/>
    <property type="project" value="InterPro"/>
</dbReference>
<evidence type="ECO:0000313" key="3">
    <source>
        <dbReference type="EMBL" id="RVX03394.1"/>
    </source>
</evidence>
<dbReference type="Proteomes" id="UP000288805">
    <property type="component" value="Unassembled WGS sequence"/>
</dbReference>
<dbReference type="EMBL" id="QGNW01000066">
    <property type="protein sequence ID" value="RVX03394.1"/>
    <property type="molecule type" value="Genomic_DNA"/>
</dbReference>
<feature type="region of interest" description="Disordered" evidence="1">
    <location>
        <begin position="1"/>
        <end position="42"/>
    </location>
</feature>
<dbReference type="AlphaFoldDB" id="A0A438E490"/>
<organism evidence="2 4">
    <name type="scientific">Vitis vinifera</name>
    <name type="common">Grape</name>
    <dbReference type="NCBI Taxonomy" id="29760"/>
    <lineage>
        <taxon>Eukaryota</taxon>
        <taxon>Viridiplantae</taxon>
        <taxon>Streptophyta</taxon>
        <taxon>Embryophyta</taxon>
        <taxon>Tracheophyta</taxon>
        <taxon>Spermatophyta</taxon>
        <taxon>Magnoliopsida</taxon>
        <taxon>eudicotyledons</taxon>
        <taxon>Gunneridae</taxon>
        <taxon>Pentapetalae</taxon>
        <taxon>rosids</taxon>
        <taxon>Vitales</taxon>
        <taxon>Vitaceae</taxon>
        <taxon>Viteae</taxon>
        <taxon>Vitis</taxon>
    </lineage>
</organism>
<dbReference type="PANTHER" id="PTHR46977">
    <property type="entry name" value="PROTEIN FREE1"/>
    <property type="match status" value="1"/>
</dbReference>
<dbReference type="EMBL" id="QGNW01001404">
    <property type="protein sequence ID" value="RVW42482.1"/>
    <property type="molecule type" value="Genomic_DNA"/>
</dbReference>
<comment type="caution">
    <text evidence="2">The sequence shown here is derived from an EMBL/GenBank/DDBJ whole genome shotgun (WGS) entry which is preliminary data.</text>
</comment>
<evidence type="ECO:0000256" key="1">
    <source>
        <dbReference type="SAM" id="MobiDB-lite"/>
    </source>
</evidence>
<dbReference type="PANTHER" id="PTHR46977:SF1">
    <property type="entry name" value="PROTEIN FREE1"/>
    <property type="match status" value="1"/>
</dbReference>
<sequence length="65" mass="7296">MIQLFNLPHQVNNPPDSGRSAEVTQRLSNAKEAANKPALQSHEDLARKLQEEMERNRKASSGPMK</sequence>
<name>A0A438E490_VITVI</name>
<dbReference type="GO" id="GO:0043130">
    <property type="term" value="F:ubiquitin binding"/>
    <property type="evidence" value="ECO:0007669"/>
    <property type="project" value="InterPro"/>
</dbReference>
<protein>
    <submittedName>
        <fullName evidence="2">Protein FREE1</fullName>
    </submittedName>
</protein>
<accession>A0A438E490</accession>
<gene>
    <name evidence="2" type="primary">FREE1_9</name>
    <name evidence="3" type="synonym">FREE1_10</name>
    <name evidence="3" type="ORF">CK203_019951</name>
    <name evidence="2" type="ORF">CK203_087834</name>
</gene>
<evidence type="ECO:0000313" key="2">
    <source>
        <dbReference type="EMBL" id="RVW42482.1"/>
    </source>
</evidence>
<evidence type="ECO:0000313" key="4">
    <source>
        <dbReference type="Proteomes" id="UP000288805"/>
    </source>
</evidence>
<reference evidence="2 4" key="1">
    <citation type="journal article" date="2018" name="PLoS Genet.">
        <title>Population sequencing reveals clonal diversity and ancestral inbreeding in the grapevine cultivar Chardonnay.</title>
        <authorList>
            <person name="Roach M.J."/>
            <person name="Johnson D.L."/>
            <person name="Bohlmann J."/>
            <person name="van Vuuren H.J."/>
            <person name="Jones S.J."/>
            <person name="Pretorius I.S."/>
            <person name="Schmidt S.A."/>
            <person name="Borneman A.R."/>
        </authorList>
    </citation>
    <scope>NUCLEOTIDE SEQUENCE [LARGE SCALE GENOMIC DNA]</scope>
    <source>
        <strain evidence="4">cv. Chardonnay</strain>
        <strain evidence="2">I10V1</strain>
        <tissue evidence="2">Leaf</tissue>
    </source>
</reference>
<dbReference type="InterPro" id="IPR045893">
    <property type="entry name" value="FREE1"/>
</dbReference>